<dbReference type="InterPro" id="IPR005039">
    <property type="entry name" value="Ant_C"/>
</dbReference>
<accession>A0A1I7NZN6</accession>
<dbReference type="InterPro" id="IPR014054">
    <property type="entry name" value="Phage_regulatory_Rha"/>
</dbReference>
<protein>
    <submittedName>
        <fullName evidence="2">Putative regulatory protein</fullName>
    </submittedName>
</protein>
<feature type="domain" description="Antirepressor protein C-terminal" evidence="1">
    <location>
        <begin position="146"/>
        <end position="242"/>
    </location>
</feature>
<evidence type="ECO:0000259" key="1">
    <source>
        <dbReference type="Pfam" id="PF03374"/>
    </source>
</evidence>
<gene>
    <name evidence="2" type="ORF">PBC4_066</name>
</gene>
<sequence length="299" mass="35515">MSNIVFIENNEVVTDSLKVSEVFGKRHDNVIQAIENILEMEENAKEYFKECDYINVHATGINKNRKYKKYDLTKEGFTLLVMGFTGSEAMKFKMMYMNEFNRMEQELKNRNSSSYMIEDPIERAKQWIREQEKFKLLEVQNKELSEKVIEAKPKLDLYDAWLDVDGFIKIGDFGKRVGVGYVKIFEKLREMGILMSNKNDWNIPYSRYMKYFVIRDVPKNNINCRVTFLNKDGIVWLHKKLQREKELLQQLPDSYKKEKLSISYDKDANVEKIEVGNKATEWVKQPEEDDYVKDQKIDL</sequence>
<dbReference type="Pfam" id="PF09669">
    <property type="entry name" value="Phage_pRha"/>
    <property type="match status" value="1"/>
</dbReference>
<dbReference type="Pfam" id="PF03374">
    <property type="entry name" value="ANT"/>
    <property type="match status" value="1"/>
</dbReference>
<keyword evidence="3" id="KW-1185">Reference proteome</keyword>
<evidence type="ECO:0000313" key="2">
    <source>
        <dbReference type="EMBL" id="AKQ08258.1"/>
    </source>
</evidence>
<dbReference type="EMBL" id="KT070866">
    <property type="protein sequence ID" value="AKQ08258.1"/>
    <property type="molecule type" value="Genomic_DNA"/>
</dbReference>
<dbReference type="Proteomes" id="UP000224963">
    <property type="component" value="Segment"/>
</dbReference>
<name>A0A1I7NZN6_9CAUD</name>
<reference evidence="2 3" key="1">
    <citation type="journal article" date="2016" name="FEMS Microbiol. Lett.">
        <title>Characterization of LysPBC4, a novel Bacillus cereus-specific endolysin of bacteriophage PBC4.</title>
        <authorList>
            <person name="Na H."/>
            <person name="Kong M."/>
            <person name="Ryu S."/>
        </authorList>
    </citation>
    <scope>NUCLEOTIDE SEQUENCE [LARGE SCALE GENOMIC DNA]</scope>
</reference>
<organism evidence="2 3">
    <name type="scientific">Bacillus phage PBC4</name>
    <dbReference type="NCBI Taxonomy" id="1675028"/>
    <lineage>
        <taxon>Viruses</taxon>
        <taxon>Duplodnaviria</taxon>
        <taxon>Heunggongvirae</taxon>
        <taxon>Uroviricota</taxon>
        <taxon>Caudoviricetes</taxon>
        <taxon>Sejongvirinae</taxon>
        <taxon>Yihwangvirus</taxon>
        <taxon>Yihwangvirus PBC4</taxon>
    </lineage>
</organism>
<dbReference type="GO" id="GO:0003677">
    <property type="term" value="F:DNA binding"/>
    <property type="evidence" value="ECO:0007669"/>
    <property type="project" value="InterPro"/>
</dbReference>
<evidence type="ECO:0000313" key="3">
    <source>
        <dbReference type="Proteomes" id="UP000224963"/>
    </source>
</evidence>
<proteinExistence type="predicted"/>
<dbReference type="NCBIfam" id="TIGR02681">
    <property type="entry name" value="phage_pRha"/>
    <property type="match status" value="1"/>
</dbReference>